<keyword evidence="5 8" id="KW-0067">ATP-binding</keyword>
<dbReference type="InterPro" id="IPR036273">
    <property type="entry name" value="CRAL/TRIO_N_dom_sf"/>
</dbReference>
<dbReference type="Pfam" id="PF00650">
    <property type="entry name" value="CRAL_TRIO"/>
    <property type="match status" value="1"/>
</dbReference>
<dbReference type="GO" id="GO:0008017">
    <property type="term" value="F:microtubule binding"/>
    <property type="evidence" value="ECO:0007669"/>
    <property type="project" value="InterPro"/>
</dbReference>
<dbReference type="InterPro" id="IPR036961">
    <property type="entry name" value="Kinesin_motor_dom_sf"/>
</dbReference>
<dbReference type="InterPro" id="IPR047149">
    <property type="entry name" value="KIF11-like"/>
</dbReference>
<dbReference type="GO" id="GO:0072686">
    <property type="term" value="C:mitotic spindle"/>
    <property type="evidence" value="ECO:0007669"/>
    <property type="project" value="TreeGrafter"/>
</dbReference>
<dbReference type="InterPro" id="IPR036865">
    <property type="entry name" value="CRAL-TRIO_dom_sf"/>
</dbReference>
<evidence type="ECO:0000256" key="9">
    <source>
        <dbReference type="SAM" id="Coils"/>
    </source>
</evidence>
<dbReference type="GO" id="GO:0007018">
    <property type="term" value="P:microtubule-based movement"/>
    <property type="evidence" value="ECO:0007669"/>
    <property type="project" value="InterPro"/>
</dbReference>
<evidence type="ECO:0000256" key="7">
    <source>
        <dbReference type="ARBA" id="ARBA00023212"/>
    </source>
</evidence>
<evidence type="ECO:0000256" key="4">
    <source>
        <dbReference type="ARBA" id="ARBA00022741"/>
    </source>
</evidence>
<evidence type="ECO:0000313" key="13">
    <source>
        <dbReference type="EMBL" id="CAJ1387224.1"/>
    </source>
</evidence>
<feature type="binding site" evidence="8">
    <location>
        <begin position="183"/>
        <end position="190"/>
    </location>
    <ligand>
        <name>ATP</name>
        <dbReference type="ChEBI" id="CHEBI:30616"/>
    </ligand>
</feature>
<feature type="region of interest" description="Disordered" evidence="10">
    <location>
        <begin position="1175"/>
        <end position="1265"/>
    </location>
</feature>
<dbReference type="GO" id="GO:0005876">
    <property type="term" value="C:spindle microtubule"/>
    <property type="evidence" value="ECO:0007669"/>
    <property type="project" value="TreeGrafter"/>
</dbReference>
<feature type="region of interest" description="Disordered" evidence="10">
    <location>
        <begin position="35"/>
        <end position="93"/>
    </location>
</feature>
<evidence type="ECO:0000313" key="14">
    <source>
        <dbReference type="Proteomes" id="UP001178507"/>
    </source>
</evidence>
<name>A0AA36IGA1_9DINO</name>
<dbReference type="SUPFAM" id="SSF52540">
    <property type="entry name" value="P-loop containing nucleoside triphosphate hydrolases"/>
    <property type="match status" value="2"/>
</dbReference>
<evidence type="ECO:0008006" key="15">
    <source>
        <dbReference type="Google" id="ProtNLM"/>
    </source>
</evidence>
<keyword evidence="7" id="KW-0206">Cytoskeleton</keyword>
<evidence type="ECO:0000256" key="2">
    <source>
        <dbReference type="ARBA" id="ARBA00022490"/>
    </source>
</evidence>
<feature type="domain" description="CRAL-TRIO" evidence="12">
    <location>
        <begin position="463"/>
        <end position="666"/>
    </location>
</feature>
<dbReference type="InterPro" id="IPR019821">
    <property type="entry name" value="Kinesin_motor_CS"/>
</dbReference>
<dbReference type="PROSITE" id="PS00411">
    <property type="entry name" value="KINESIN_MOTOR_1"/>
    <property type="match status" value="1"/>
</dbReference>
<dbReference type="PROSITE" id="PS50191">
    <property type="entry name" value="CRAL_TRIO"/>
    <property type="match status" value="1"/>
</dbReference>
<dbReference type="SUPFAM" id="SSF52087">
    <property type="entry name" value="CRAL/TRIO domain"/>
    <property type="match status" value="1"/>
</dbReference>
<comment type="subcellular location">
    <subcellularLocation>
        <location evidence="1">Cytoplasm</location>
        <location evidence="1">Cytoskeleton</location>
    </subcellularLocation>
</comment>
<evidence type="ECO:0000256" key="10">
    <source>
        <dbReference type="SAM" id="MobiDB-lite"/>
    </source>
</evidence>
<dbReference type="AlphaFoldDB" id="A0AA36IGA1"/>
<dbReference type="CDD" id="cd00170">
    <property type="entry name" value="SEC14"/>
    <property type="match status" value="1"/>
</dbReference>
<keyword evidence="14" id="KW-1185">Reference proteome</keyword>
<dbReference type="InterPro" id="IPR001251">
    <property type="entry name" value="CRAL-TRIO_dom"/>
</dbReference>
<reference evidence="13" key="1">
    <citation type="submission" date="2023-08" db="EMBL/GenBank/DDBJ databases">
        <authorList>
            <person name="Chen Y."/>
            <person name="Shah S."/>
            <person name="Dougan E. K."/>
            <person name="Thang M."/>
            <person name="Chan C."/>
        </authorList>
    </citation>
    <scope>NUCLEOTIDE SEQUENCE</scope>
</reference>
<dbReference type="Gene3D" id="3.40.525.10">
    <property type="entry name" value="CRAL-TRIO lipid binding domain"/>
    <property type="match status" value="1"/>
</dbReference>
<dbReference type="PANTHER" id="PTHR47970">
    <property type="entry name" value="KINESIN-LIKE PROTEIN KIF11"/>
    <property type="match status" value="1"/>
</dbReference>
<proteinExistence type="inferred from homology"/>
<feature type="domain" description="Kinesin motor" evidence="11">
    <location>
        <begin position="102"/>
        <end position="339"/>
    </location>
</feature>
<comment type="caution">
    <text evidence="13">The sequence shown here is derived from an EMBL/GenBank/DDBJ whole genome shotgun (WGS) entry which is preliminary data.</text>
</comment>
<dbReference type="SMART" id="SM00129">
    <property type="entry name" value="KISc"/>
    <property type="match status" value="1"/>
</dbReference>
<keyword evidence="3" id="KW-0493">Microtubule</keyword>
<dbReference type="PANTHER" id="PTHR47970:SF12">
    <property type="entry name" value="KINESIN FAMILY MEMBER 11"/>
    <property type="match status" value="1"/>
</dbReference>
<evidence type="ECO:0000256" key="3">
    <source>
        <dbReference type="ARBA" id="ARBA00022701"/>
    </source>
</evidence>
<keyword evidence="6 8" id="KW-0505">Motor protein</keyword>
<feature type="coiled-coil region" evidence="9">
    <location>
        <begin position="882"/>
        <end position="1084"/>
    </location>
</feature>
<dbReference type="SUPFAM" id="SSF46938">
    <property type="entry name" value="CRAL/TRIO N-terminal domain"/>
    <property type="match status" value="1"/>
</dbReference>
<dbReference type="Pfam" id="PF00225">
    <property type="entry name" value="Kinesin"/>
    <property type="match status" value="2"/>
</dbReference>
<evidence type="ECO:0000256" key="5">
    <source>
        <dbReference type="ARBA" id="ARBA00022840"/>
    </source>
</evidence>
<feature type="domain" description="Kinesin motor" evidence="11">
    <location>
        <begin position="777"/>
        <end position="860"/>
    </location>
</feature>
<dbReference type="PROSITE" id="PS50067">
    <property type="entry name" value="KINESIN_MOTOR_2"/>
    <property type="match status" value="2"/>
</dbReference>
<evidence type="ECO:0000256" key="6">
    <source>
        <dbReference type="ARBA" id="ARBA00023175"/>
    </source>
</evidence>
<dbReference type="GO" id="GO:0005524">
    <property type="term" value="F:ATP binding"/>
    <property type="evidence" value="ECO:0007669"/>
    <property type="project" value="UniProtKB-UniRule"/>
</dbReference>
<keyword evidence="9" id="KW-0175">Coiled coil</keyword>
<evidence type="ECO:0000259" key="11">
    <source>
        <dbReference type="PROSITE" id="PS50067"/>
    </source>
</evidence>
<comment type="similarity">
    <text evidence="8">Belongs to the TRAFAC class myosin-kinesin ATPase superfamily. Kinesin family.</text>
</comment>
<dbReference type="EMBL" id="CAUJNA010001480">
    <property type="protein sequence ID" value="CAJ1387224.1"/>
    <property type="molecule type" value="Genomic_DNA"/>
</dbReference>
<dbReference type="PRINTS" id="PR00380">
    <property type="entry name" value="KINESINHEAVY"/>
</dbReference>
<dbReference type="InterPro" id="IPR027417">
    <property type="entry name" value="P-loop_NTPase"/>
</dbReference>
<comment type="caution">
    <text evidence="8">Lacks conserved residue(s) required for the propagation of feature annotation.</text>
</comment>
<dbReference type="GO" id="GO:0090307">
    <property type="term" value="P:mitotic spindle assembly"/>
    <property type="evidence" value="ECO:0007669"/>
    <property type="project" value="TreeGrafter"/>
</dbReference>
<evidence type="ECO:0000259" key="12">
    <source>
        <dbReference type="PROSITE" id="PS50191"/>
    </source>
</evidence>
<evidence type="ECO:0000256" key="1">
    <source>
        <dbReference type="ARBA" id="ARBA00004245"/>
    </source>
</evidence>
<dbReference type="GO" id="GO:0008574">
    <property type="term" value="F:plus-end-directed microtubule motor activity"/>
    <property type="evidence" value="ECO:0007669"/>
    <property type="project" value="TreeGrafter"/>
</dbReference>
<dbReference type="Gene3D" id="3.40.850.10">
    <property type="entry name" value="Kinesin motor domain"/>
    <property type="match status" value="2"/>
</dbReference>
<keyword evidence="4 8" id="KW-0547">Nucleotide-binding</keyword>
<dbReference type="InterPro" id="IPR001752">
    <property type="entry name" value="Kinesin_motor_dom"/>
</dbReference>
<gene>
    <name evidence="13" type="ORF">EVOR1521_LOCUS13346</name>
</gene>
<protein>
    <recommendedName>
        <fullName evidence="15">Kinesin-like protein</fullName>
    </recommendedName>
</protein>
<keyword evidence="2" id="KW-0963">Cytoplasm</keyword>
<feature type="compositionally biased region" description="Low complexity" evidence="10">
    <location>
        <begin position="54"/>
        <end position="87"/>
    </location>
</feature>
<accession>A0AA36IGA1</accession>
<organism evidence="13 14">
    <name type="scientific">Effrenium voratum</name>
    <dbReference type="NCBI Taxonomy" id="2562239"/>
    <lineage>
        <taxon>Eukaryota</taxon>
        <taxon>Sar</taxon>
        <taxon>Alveolata</taxon>
        <taxon>Dinophyceae</taxon>
        <taxon>Suessiales</taxon>
        <taxon>Symbiodiniaceae</taxon>
        <taxon>Effrenium</taxon>
    </lineage>
</organism>
<sequence length="1265" mass="139881">MPEAPTLATAARAGSDHLGGAAALVRDGNAPSLMCGPVTSTTPPAWCDRRPPESSGSSRTITSVSSVLRRTSAPSSVSTSAPGSTAGFRSLDRLGGTSNRGDVAVCVRLRPGAQEERCCEVGRDHAVRLRQIGSRYDSLGEAQYQFDHVFPEETSQEEVFTAAVAPICEAVLSGYNGAVIAYGQTGSGKTHTVVGNAKLRGVAPRAIHCIFQGLEQSAIWSVDVSVLEIYNERVRDLLSPGNVSHVEVHEVRSEHEGICSFRCPDAVRRQAQTPEDALAALAEGMKRRETAKTDMNHNSSRSHLIFTLTATQKDPEIGATLRGRLHLVDLAGSERLKRSMSTDFQSPRELNLAKWTRYDKITATLQRELMGVHRELGHWNAYQELLKRLPALLEQGRRDGHDVDADPMLTLDVPGLLRRYLIAEDWNVDKAEQRLQSTISFRRKWQILEYYKPGAAKHLYEEASNPGSEMYFADSLHKDLQGRPYMVGRVDLCNGEQMHPWRHLRAGIFALDRLAIKVIHSRAGYGSYLLDIGKVNMRGTVSGSGGGGMTPKESNNRYYKEGAGRHCSDELLADFGELSGGLAVLRAALTIASEHYPELLSRIVFLNADLMFSLVFKIFRLWAHKRTRDKFLFLGGKADPPLEQLFEWYDPSELPEEFGGTGWRLDTDAFMARAIPALDEEGTRGWHPKPEVASDFLVAEAEGEGSAGEETASLFGCFAPLACCLPQQQPRKGQRRNVPQTAAVDAGVACSPTTRRPVPIQLMLRVAVVTLLRTPRDQRREAGEINKSLSQLALVIQRLTSQTGGSLQLVPYRDSMLTRLLAESFGGSSKTCLVITCSVQSSDREETRCSLEFGKRAKLVRNRPQINLEVAHEPSAVVEAFVAKKLEEMQRVQEELLRERELFHAERAGRVQSLEEKLEEAIGDMHGQQNSRLSEVAQLEDQKAEMQERLRAAVAQAVASQDEAAVQATKLQSDRKRLHTQLLEARSRQEALQRELQKEVQSRAALEAEMRAQLAERQRQVEDATKQAADLRLAMAELGREKAASLARLEEQNAEMRSKWLEDVSRLEAEKRSAQLAASEAQSRLQENRCIQEQIPTTPLEEMPVQYGGEAEAEAPASLHGDPGFEESNELQLASRSAELRKQLEAITADGEQLEKLRQARLLCLEVEAQDLQAKWQQQVPEEDSFPPSLSEEKPTEEEDSEAFQALPSFPTELPRAKACSVSSGSEDAPSSPPATRLNGTGPQVLAWEATKMPPLMTAKDGDSR</sequence>
<dbReference type="Proteomes" id="UP001178507">
    <property type="component" value="Unassembled WGS sequence"/>
</dbReference>
<evidence type="ECO:0000256" key="8">
    <source>
        <dbReference type="PROSITE-ProRule" id="PRU00283"/>
    </source>
</evidence>
<feature type="region of interest" description="Disordered" evidence="10">
    <location>
        <begin position="1112"/>
        <end position="1132"/>
    </location>
</feature>
<dbReference type="GO" id="GO:0051231">
    <property type="term" value="P:spindle elongation"/>
    <property type="evidence" value="ECO:0007669"/>
    <property type="project" value="TreeGrafter"/>
</dbReference>